<sequence>MIHDDFFHHHNVRNNDVPVFYLNDILENAKDPTFDETAQEFLKAGLLKPPYHNFYVFIKMDGAYFIYHMDNGKVQEYLVSQRGKFLDPRQDRNVEFKGNYFWCPNDHSQQISSLMAVVLLIIFMKSMRREKVEISQRLNDSRSKKGKYEYSGYTIIRNPPAANEEKGEHCPTGLKRKPHWRRGHVRRYKSGRVTYIEPVLVNMHLGELTQKKVYKVAA</sequence>
<name>A0A2P8FP11_9BACT</name>
<proteinExistence type="predicted"/>
<gene>
    <name evidence="1" type="ORF">CLV60_11613</name>
</gene>
<dbReference type="EMBL" id="PYAS01000016">
    <property type="protein sequence ID" value="PSL23458.1"/>
    <property type="molecule type" value="Genomic_DNA"/>
</dbReference>
<protein>
    <submittedName>
        <fullName evidence="1">Uncharacterized protein</fullName>
    </submittedName>
</protein>
<reference evidence="1 2" key="1">
    <citation type="submission" date="2018-03" db="EMBL/GenBank/DDBJ databases">
        <title>Genomic Encyclopedia of Archaeal and Bacterial Type Strains, Phase II (KMG-II): from individual species to whole genera.</title>
        <authorList>
            <person name="Goeker M."/>
        </authorList>
    </citation>
    <scope>NUCLEOTIDE SEQUENCE [LARGE SCALE GENOMIC DNA]</scope>
    <source>
        <strain evidence="1 2">DSM 29057</strain>
    </source>
</reference>
<dbReference type="Proteomes" id="UP000241964">
    <property type="component" value="Unassembled WGS sequence"/>
</dbReference>
<keyword evidence="2" id="KW-1185">Reference proteome</keyword>
<dbReference type="OrthoDB" id="8895745at2"/>
<evidence type="ECO:0000313" key="1">
    <source>
        <dbReference type="EMBL" id="PSL23458.1"/>
    </source>
</evidence>
<evidence type="ECO:0000313" key="2">
    <source>
        <dbReference type="Proteomes" id="UP000241964"/>
    </source>
</evidence>
<dbReference type="AlphaFoldDB" id="A0A2P8FP11"/>
<dbReference type="RefSeq" id="WP_106598586.1">
    <property type="nucleotide sequence ID" value="NZ_PYAS01000016.1"/>
</dbReference>
<dbReference type="Pfam" id="PF26125">
    <property type="entry name" value="AcrVA2-like"/>
    <property type="match status" value="1"/>
</dbReference>
<organism evidence="1 2">
    <name type="scientific">Dyadobacter jiangsuensis</name>
    <dbReference type="NCBI Taxonomy" id="1591085"/>
    <lineage>
        <taxon>Bacteria</taxon>
        <taxon>Pseudomonadati</taxon>
        <taxon>Bacteroidota</taxon>
        <taxon>Cytophagia</taxon>
        <taxon>Cytophagales</taxon>
        <taxon>Spirosomataceae</taxon>
        <taxon>Dyadobacter</taxon>
    </lineage>
</organism>
<accession>A0A2P8FP11</accession>
<comment type="caution">
    <text evidence="1">The sequence shown here is derived from an EMBL/GenBank/DDBJ whole genome shotgun (WGS) entry which is preliminary data.</text>
</comment>
<dbReference type="InterPro" id="IPR058915">
    <property type="entry name" value="AcrVA2-like"/>
</dbReference>